<evidence type="ECO:0000256" key="1">
    <source>
        <dbReference type="SAM" id="MobiDB-lite"/>
    </source>
</evidence>
<evidence type="ECO:0000313" key="2">
    <source>
        <dbReference type="EMBL" id="KAJ6225728.1"/>
    </source>
</evidence>
<gene>
    <name evidence="2" type="ORF">RDWZM_004273</name>
</gene>
<evidence type="ECO:0000313" key="3">
    <source>
        <dbReference type="Proteomes" id="UP001142055"/>
    </source>
</evidence>
<proteinExistence type="predicted"/>
<feature type="region of interest" description="Disordered" evidence="1">
    <location>
        <begin position="72"/>
        <end position="99"/>
    </location>
</feature>
<organism evidence="2 3">
    <name type="scientific">Blomia tropicalis</name>
    <name type="common">Mite</name>
    <dbReference type="NCBI Taxonomy" id="40697"/>
    <lineage>
        <taxon>Eukaryota</taxon>
        <taxon>Metazoa</taxon>
        <taxon>Ecdysozoa</taxon>
        <taxon>Arthropoda</taxon>
        <taxon>Chelicerata</taxon>
        <taxon>Arachnida</taxon>
        <taxon>Acari</taxon>
        <taxon>Acariformes</taxon>
        <taxon>Sarcoptiformes</taxon>
        <taxon>Astigmata</taxon>
        <taxon>Glycyphagoidea</taxon>
        <taxon>Echimyopodidae</taxon>
        <taxon>Blomia</taxon>
    </lineage>
</organism>
<keyword evidence="3" id="KW-1185">Reference proteome</keyword>
<accession>A0A9Q0RRM9</accession>
<name>A0A9Q0RRM9_BLOTA</name>
<feature type="compositionally biased region" description="Basic and acidic residues" evidence="1">
    <location>
        <begin position="77"/>
        <end position="99"/>
    </location>
</feature>
<dbReference type="AlphaFoldDB" id="A0A9Q0RRM9"/>
<reference evidence="2" key="1">
    <citation type="submission" date="2022-12" db="EMBL/GenBank/DDBJ databases">
        <title>Genome assemblies of Blomia tropicalis.</title>
        <authorList>
            <person name="Cui Y."/>
        </authorList>
    </citation>
    <scope>NUCLEOTIDE SEQUENCE</scope>
    <source>
        <tissue evidence="2">Adult mites</tissue>
    </source>
</reference>
<comment type="caution">
    <text evidence="2">The sequence shown here is derived from an EMBL/GenBank/DDBJ whole genome shotgun (WGS) entry which is preliminary data.</text>
</comment>
<dbReference type="EMBL" id="JAPWDV010000001">
    <property type="protein sequence ID" value="KAJ6225728.1"/>
    <property type="molecule type" value="Genomic_DNA"/>
</dbReference>
<protein>
    <submittedName>
        <fullName evidence="2">Uncharacterized protein</fullName>
    </submittedName>
</protein>
<dbReference type="Proteomes" id="UP001142055">
    <property type="component" value="Chromosome 1"/>
</dbReference>
<sequence>MQTEAKESFKQQQQLNQQIIEPVNRIKIPEYILRSRYQTPERIKTERVFEAKQTNRVKDTFRSGIDSDVLLTSSQQDRLRNGREKEWESTHSKPENPKKIEIESDRRIEVSNIKPLGDQCELCVQPENFLSHYYRRQCKPFFSRECNCAKYFQCDKKPILYGRGKIVKIAGVDKIERERPCMSNGNVYQFGEYIPLSDEPCRVCRCRKRRHFNGTITKVYGEVDCTIMTECPEMAFGVKPKRDQCHFSYQHDRCCGNEICRDELPYNDLRVRTVCRYNDRTFRYGEKIHLHENPCLKCICDETWNEYDPVNSGGCKKRECSNLMDGTILHKCTPIYRSDGCCPIDFICPQKREFYEPDYGKEDHISTEKIEPKTGGDDDEDDDGRTLTQALTDQCTLNDEKTFKLGKSVHIARSETLYKRTCARCRCMVPPLLTCVADFQCEPRY</sequence>